<feature type="region of interest" description="Disordered" evidence="10">
    <location>
        <begin position="119"/>
        <end position="172"/>
    </location>
</feature>
<dbReference type="EC" id="5.6.2.3" evidence="9"/>
<proteinExistence type="inferred from homology"/>
<comment type="catalytic activity">
    <reaction evidence="9">
        <text>ATP + H2O = ADP + phosphate + H(+)</text>
        <dbReference type="Rhea" id="RHEA:13065"/>
        <dbReference type="ChEBI" id="CHEBI:15377"/>
        <dbReference type="ChEBI" id="CHEBI:15378"/>
        <dbReference type="ChEBI" id="CHEBI:30616"/>
        <dbReference type="ChEBI" id="CHEBI:43474"/>
        <dbReference type="ChEBI" id="CHEBI:456216"/>
        <dbReference type="EC" id="5.6.2.3"/>
    </reaction>
</comment>
<evidence type="ECO:0000256" key="3">
    <source>
        <dbReference type="ARBA" id="ARBA00022801"/>
    </source>
</evidence>
<evidence type="ECO:0000313" key="12">
    <source>
        <dbReference type="EMBL" id="KAF6818640.1"/>
    </source>
</evidence>
<keyword evidence="13" id="KW-1185">Reference proteome</keyword>
<dbReference type="PANTHER" id="PTHR47642">
    <property type="entry name" value="ATP-DEPENDENT DNA HELICASE"/>
    <property type="match status" value="1"/>
</dbReference>
<evidence type="ECO:0000256" key="7">
    <source>
        <dbReference type="ARBA" id="ARBA00023204"/>
    </source>
</evidence>
<dbReference type="Gene3D" id="3.40.50.300">
    <property type="entry name" value="P-loop containing nucleotide triphosphate hydrolases"/>
    <property type="match status" value="1"/>
</dbReference>
<dbReference type="PANTHER" id="PTHR47642:SF5">
    <property type="entry name" value="ATP-DEPENDENT DNA HELICASE"/>
    <property type="match status" value="1"/>
</dbReference>
<evidence type="ECO:0000256" key="5">
    <source>
        <dbReference type="ARBA" id="ARBA00022840"/>
    </source>
</evidence>
<keyword evidence="1 9" id="KW-0547">Nucleotide-binding</keyword>
<keyword evidence="8" id="KW-0413">Isomerase</keyword>
<evidence type="ECO:0000259" key="11">
    <source>
        <dbReference type="SMART" id="SM00382"/>
    </source>
</evidence>
<dbReference type="Proteomes" id="UP000654918">
    <property type="component" value="Unassembled WGS sequence"/>
</dbReference>
<dbReference type="InterPro" id="IPR003593">
    <property type="entry name" value="AAA+_ATPase"/>
</dbReference>
<dbReference type="SUPFAM" id="SSF52540">
    <property type="entry name" value="P-loop containing nucleoside triphosphate hydrolases"/>
    <property type="match status" value="2"/>
</dbReference>
<keyword evidence="6" id="KW-0238">DNA-binding</keyword>
<organism evidence="12 13">
    <name type="scientific">Colletotrichum plurivorum</name>
    <dbReference type="NCBI Taxonomy" id="2175906"/>
    <lineage>
        <taxon>Eukaryota</taxon>
        <taxon>Fungi</taxon>
        <taxon>Dikarya</taxon>
        <taxon>Ascomycota</taxon>
        <taxon>Pezizomycotina</taxon>
        <taxon>Sordariomycetes</taxon>
        <taxon>Hypocreomycetidae</taxon>
        <taxon>Glomerellales</taxon>
        <taxon>Glomerellaceae</taxon>
        <taxon>Colletotrichum</taxon>
        <taxon>Colletotrichum orchidearum species complex</taxon>
    </lineage>
</organism>
<name>A0A8H6JTQ3_9PEZI</name>
<comment type="cofactor">
    <cofactor evidence="9">
        <name>Mg(2+)</name>
        <dbReference type="ChEBI" id="CHEBI:18420"/>
    </cofactor>
</comment>
<keyword evidence="4 9" id="KW-0347">Helicase</keyword>
<dbReference type="GO" id="GO:0005524">
    <property type="term" value="F:ATP binding"/>
    <property type="evidence" value="ECO:0007669"/>
    <property type="project" value="UniProtKB-KW"/>
</dbReference>
<evidence type="ECO:0000313" key="13">
    <source>
        <dbReference type="Proteomes" id="UP000654918"/>
    </source>
</evidence>
<dbReference type="SMART" id="SM00382">
    <property type="entry name" value="AAA"/>
    <property type="match status" value="1"/>
</dbReference>
<evidence type="ECO:0000256" key="8">
    <source>
        <dbReference type="ARBA" id="ARBA00023235"/>
    </source>
</evidence>
<feature type="compositionally biased region" description="Polar residues" evidence="10">
    <location>
        <begin position="122"/>
        <end position="131"/>
    </location>
</feature>
<keyword evidence="3 9" id="KW-0378">Hydrolase</keyword>
<dbReference type="GO" id="GO:0006310">
    <property type="term" value="P:DNA recombination"/>
    <property type="evidence" value="ECO:0007669"/>
    <property type="project" value="UniProtKB-KW"/>
</dbReference>
<evidence type="ECO:0000256" key="4">
    <source>
        <dbReference type="ARBA" id="ARBA00022806"/>
    </source>
</evidence>
<dbReference type="InterPro" id="IPR049163">
    <property type="entry name" value="Pif1-like_2B_dom"/>
</dbReference>
<dbReference type="InterPro" id="IPR051055">
    <property type="entry name" value="PIF1_helicase"/>
</dbReference>
<dbReference type="EMBL" id="WIGO01000299">
    <property type="protein sequence ID" value="KAF6818640.1"/>
    <property type="molecule type" value="Genomic_DNA"/>
</dbReference>
<keyword evidence="2 9" id="KW-0227">DNA damage</keyword>
<dbReference type="CDD" id="cd18809">
    <property type="entry name" value="SF1_C_RecD"/>
    <property type="match status" value="1"/>
</dbReference>
<dbReference type="GO" id="GO:0043139">
    <property type="term" value="F:5'-3' DNA helicase activity"/>
    <property type="evidence" value="ECO:0007669"/>
    <property type="project" value="UniProtKB-EC"/>
</dbReference>
<dbReference type="GO" id="GO:0016787">
    <property type="term" value="F:hydrolase activity"/>
    <property type="evidence" value="ECO:0007669"/>
    <property type="project" value="UniProtKB-KW"/>
</dbReference>
<keyword evidence="5 9" id="KW-0067">ATP-binding</keyword>
<dbReference type="Pfam" id="PF21530">
    <property type="entry name" value="Pif1_2B_dom"/>
    <property type="match status" value="1"/>
</dbReference>
<evidence type="ECO:0000256" key="2">
    <source>
        <dbReference type="ARBA" id="ARBA00022763"/>
    </source>
</evidence>
<dbReference type="Pfam" id="PF05970">
    <property type="entry name" value="PIF1"/>
    <property type="match status" value="1"/>
</dbReference>
<dbReference type="InterPro" id="IPR010285">
    <property type="entry name" value="DNA_helicase_pif1-like_DEAD"/>
</dbReference>
<protein>
    <recommendedName>
        <fullName evidence="9">ATP-dependent DNA helicase</fullName>
        <ecNumber evidence="9">5.6.2.3</ecNumber>
    </recommendedName>
</protein>
<evidence type="ECO:0000256" key="1">
    <source>
        <dbReference type="ARBA" id="ARBA00022741"/>
    </source>
</evidence>
<evidence type="ECO:0000256" key="6">
    <source>
        <dbReference type="ARBA" id="ARBA00023125"/>
    </source>
</evidence>
<dbReference type="CDD" id="cd18037">
    <property type="entry name" value="DEXSc_Pif1_like"/>
    <property type="match status" value="1"/>
</dbReference>
<accession>A0A8H6JTQ3</accession>
<dbReference type="InterPro" id="IPR027417">
    <property type="entry name" value="P-loop_NTPase"/>
</dbReference>
<comment type="similarity">
    <text evidence="9">Belongs to the helicase family.</text>
</comment>
<sequence length="722" mass="80759">MGKSKKSKKAARDEIANAGALPVWAGREAINYIEKNRDRLNFDSRPARKYYVIYALRGEAAYNRRRGIYATWNEPGGANEQLTGCANKFTTASTFALAEDLLFQGIAMEFRDGYLPRVLHQDQPQSTSSENAGPARRSRESWDESEDEDASRKRPRIHSSGSRSSAEPDCSQGFFIDLTGEKQQRDVIDWTEADQEAEIPAAPPAAPPVELPAAEFPLCPEQKHALKLALDGHNLFITGSGGCGKSVLVKALNHNLVARNKTVHLVAPTGQAATNVGGRTTYSYAGWTPNSLQETDRTLIRQAQRSRSFDRLSHTDVLIIDEISMVDRQFLERMSTILSAVRKDTRPFGGVQVIAVGDFCQLPPVLPFKFCYEEIEYRSEGSVSVPCGPMERSAGKYTCKTEGHPQFEDSDKWAFQSPVWQECNFRYIHLTKIHRQKDKEFVEMLQNIRMGVCVDKELKVLLQQRNVEDGIFLFADKRAVKAHNGRELDKPSHQPHAYACVDSGQSRGDDQRFEERLFLKETMPVVLLANIDVEAGLCNGSQGKIVAFVPLKPEEEPNEPKKKNYKGDDLAYEIAMEKFRRVNDFKGRHKLYPEVQFSKGQTCVIRPECSVFNIESKVVSLPSGGSTTILDSCSSRTQIPLAPGWAMTIHKSQSLSLDRLTVDLTKVWDGRQTYVALSRARSLAGLRVNGSLAQMKTKLKLDSVVRGFMKEVEEQAQVDASG</sequence>
<keyword evidence="9" id="KW-0233">DNA recombination</keyword>
<dbReference type="AlphaFoldDB" id="A0A8H6JTQ3"/>
<dbReference type="GO" id="GO:0000723">
    <property type="term" value="P:telomere maintenance"/>
    <property type="evidence" value="ECO:0007669"/>
    <property type="project" value="InterPro"/>
</dbReference>
<gene>
    <name evidence="12" type="ORF">CPLU01_13261</name>
</gene>
<evidence type="ECO:0000256" key="9">
    <source>
        <dbReference type="RuleBase" id="RU363044"/>
    </source>
</evidence>
<keyword evidence="7 9" id="KW-0234">DNA repair</keyword>
<evidence type="ECO:0000256" key="10">
    <source>
        <dbReference type="SAM" id="MobiDB-lite"/>
    </source>
</evidence>
<comment type="caution">
    <text evidence="12">The sequence shown here is derived from an EMBL/GenBank/DDBJ whole genome shotgun (WGS) entry which is preliminary data.</text>
</comment>
<feature type="domain" description="AAA+ ATPase" evidence="11">
    <location>
        <begin position="231"/>
        <end position="380"/>
    </location>
</feature>
<dbReference type="GO" id="GO:0006281">
    <property type="term" value="P:DNA repair"/>
    <property type="evidence" value="ECO:0007669"/>
    <property type="project" value="UniProtKB-KW"/>
</dbReference>
<reference evidence="12" key="1">
    <citation type="journal article" date="2020" name="Phytopathology">
        <title>Genome Sequence Resources of Colletotrichum truncatum, C. plurivorum, C. musicola, and C. sojae: Four Species Pathogenic to Soybean (Glycine max).</title>
        <authorList>
            <person name="Rogerio F."/>
            <person name="Boufleur T.R."/>
            <person name="Ciampi-Guillardi M."/>
            <person name="Sukno S.A."/>
            <person name="Thon M.R."/>
            <person name="Massola Junior N.S."/>
            <person name="Baroncelli R."/>
        </authorList>
    </citation>
    <scope>NUCLEOTIDE SEQUENCE</scope>
    <source>
        <strain evidence="12">LFN00145</strain>
    </source>
</reference>